<evidence type="ECO:0000313" key="8">
    <source>
        <dbReference type="EMBL" id="GAA2238207.1"/>
    </source>
</evidence>
<protein>
    <recommendedName>
        <fullName evidence="7">Radical SAM core domain-containing protein</fullName>
    </recommendedName>
</protein>
<dbReference type="InterPro" id="IPR007197">
    <property type="entry name" value="rSAM"/>
</dbReference>
<evidence type="ECO:0000256" key="4">
    <source>
        <dbReference type="ARBA" id="ARBA00022723"/>
    </source>
</evidence>
<dbReference type="SFLD" id="SFLDS00029">
    <property type="entry name" value="Radical_SAM"/>
    <property type="match status" value="1"/>
</dbReference>
<dbReference type="InterPro" id="IPR058240">
    <property type="entry name" value="rSAM_sf"/>
</dbReference>
<organism evidence="8 9">
    <name type="scientific">Kitasatospora cystarginea</name>
    <dbReference type="NCBI Taxonomy" id="58350"/>
    <lineage>
        <taxon>Bacteria</taxon>
        <taxon>Bacillati</taxon>
        <taxon>Actinomycetota</taxon>
        <taxon>Actinomycetes</taxon>
        <taxon>Kitasatosporales</taxon>
        <taxon>Streptomycetaceae</taxon>
        <taxon>Kitasatospora</taxon>
    </lineage>
</organism>
<keyword evidence="3" id="KW-0949">S-adenosyl-L-methionine</keyword>
<dbReference type="Pfam" id="PF04055">
    <property type="entry name" value="Radical_SAM"/>
    <property type="match status" value="1"/>
</dbReference>
<evidence type="ECO:0000259" key="7">
    <source>
        <dbReference type="PROSITE" id="PS51918"/>
    </source>
</evidence>
<evidence type="ECO:0000256" key="3">
    <source>
        <dbReference type="ARBA" id="ARBA00022691"/>
    </source>
</evidence>
<keyword evidence="4" id="KW-0479">Metal-binding</keyword>
<comment type="cofactor">
    <cofactor evidence="1">
        <name>[4Fe-4S] cluster</name>
        <dbReference type="ChEBI" id="CHEBI:49883"/>
    </cofactor>
</comment>
<keyword evidence="9" id="KW-1185">Reference proteome</keyword>
<keyword evidence="2" id="KW-0004">4Fe-4S</keyword>
<keyword evidence="5" id="KW-0408">Iron</keyword>
<accession>A0ABN3DPI1</accession>
<dbReference type="PANTHER" id="PTHR43787">
    <property type="entry name" value="FEMO COFACTOR BIOSYNTHESIS PROTEIN NIFB-RELATED"/>
    <property type="match status" value="1"/>
</dbReference>
<evidence type="ECO:0000256" key="1">
    <source>
        <dbReference type="ARBA" id="ARBA00001966"/>
    </source>
</evidence>
<evidence type="ECO:0000256" key="5">
    <source>
        <dbReference type="ARBA" id="ARBA00023004"/>
    </source>
</evidence>
<proteinExistence type="predicted"/>
<reference evidence="8 9" key="1">
    <citation type="journal article" date="2019" name="Int. J. Syst. Evol. Microbiol.">
        <title>The Global Catalogue of Microorganisms (GCM) 10K type strain sequencing project: providing services to taxonomists for standard genome sequencing and annotation.</title>
        <authorList>
            <consortium name="The Broad Institute Genomics Platform"/>
            <consortium name="The Broad Institute Genome Sequencing Center for Infectious Disease"/>
            <person name="Wu L."/>
            <person name="Ma J."/>
        </authorList>
    </citation>
    <scope>NUCLEOTIDE SEQUENCE [LARGE SCALE GENOMIC DNA]</scope>
    <source>
        <strain evidence="8 9">JCM 7356</strain>
    </source>
</reference>
<dbReference type="PANTHER" id="PTHR43787:SF3">
    <property type="entry name" value="ARYLSULFATASE REGULATORY PROTEIN"/>
    <property type="match status" value="1"/>
</dbReference>
<evidence type="ECO:0000256" key="6">
    <source>
        <dbReference type="ARBA" id="ARBA00023014"/>
    </source>
</evidence>
<dbReference type="Proteomes" id="UP001500305">
    <property type="component" value="Unassembled WGS sequence"/>
</dbReference>
<dbReference type="PROSITE" id="PS51918">
    <property type="entry name" value="RADICAL_SAM"/>
    <property type="match status" value="1"/>
</dbReference>
<evidence type="ECO:0000313" key="9">
    <source>
        <dbReference type="Proteomes" id="UP001500305"/>
    </source>
</evidence>
<dbReference type="InterPro" id="IPR013785">
    <property type="entry name" value="Aldolase_TIM"/>
</dbReference>
<sequence>MRLIEGPSGVWYLGPGGTLLMPRRFHRQGALTDEGRAELEKSQIGTPRSRRHYSLTVVTSSACNLGCPYCFQNTGVAAPGRFDPPRIPKRVLDVPMIERIIDFTTGRLADGGYDRLFVLLFGGEPLLNRAGCRELLVRLGRLAPVSASMVTNGVLLRPRVAKELESAGLKSAQITFDGPRELHDALRATRSGRGTFDTIIENLVAVQRETDLRLTLRLNTTAEGLPLLDDLIRGLAERLNPQRCFLDIAPVLNYADLYQDVLARSSGEVDTILAGYATALECGFEVAWPSGGACGFCGERDGATGAVINADGTLYSCWETIGKDGYEVGSIEDGYQPYPPQRWVSCGEFATEAAAPSASKAFDDALTVGLLELLRARRREQAVARA</sequence>
<dbReference type="CDD" id="cd01335">
    <property type="entry name" value="Radical_SAM"/>
    <property type="match status" value="1"/>
</dbReference>
<name>A0ABN3DPI1_9ACTN</name>
<dbReference type="EMBL" id="BAAATR010000006">
    <property type="protein sequence ID" value="GAA2238207.1"/>
    <property type="molecule type" value="Genomic_DNA"/>
</dbReference>
<gene>
    <name evidence="8" type="ORF">GCM10010430_19030</name>
</gene>
<dbReference type="Gene3D" id="3.20.20.70">
    <property type="entry name" value="Aldolase class I"/>
    <property type="match status" value="1"/>
</dbReference>
<dbReference type="SFLD" id="SFLDG01067">
    <property type="entry name" value="SPASM/twitch_domain_containing"/>
    <property type="match status" value="1"/>
</dbReference>
<dbReference type="SUPFAM" id="SSF102114">
    <property type="entry name" value="Radical SAM enzymes"/>
    <property type="match status" value="1"/>
</dbReference>
<feature type="domain" description="Radical SAM core" evidence="7">
    <location>
        <begin position="45"/>
        <end position="293"/>
    </location>
</feature>
<keyword evidence="6" id="KW-0411">Iron-sulfur</keyword>
<evidence type="ECO:0000256" key="2">
    <source>
        <dbReference type="ARBA" id="ARBA00022485"/>
    </source>
</evidence>
<comment type="caution">
    <text evidence="8">The sequence shown here is derived from an EMBL/GenBank/DDBJ whole genome shotgun (WGS) entry which is preliminary data.</text>
</comment>
<dbReference type="RefSeq" id="WP_344635815.1">
    <property type="nucleotide sequence ID" value="NZ_BAAATR010000006.1"/>
</dbReference>